<keyword evidence="5" id="KW-0808">Transferase</keyword>
<dbReference type="InterPro" id="IPR005467">
    <property type="entry name" value="His_kinase_dom"/>
</dbReference>
<dbReference type="EC" id="2.7.13.3" evidence="3"/>
<evidence type="ECO:0000256" key="9">
    <source>
        <dbReference type="ARBA" id="ARBA00022840"/>
    </source>
</evidence>
<evidence type="ECO:0000256" key="14">
    <source>
        <dbReference type="PROSITE-ProRule" id="PRU00169"/>
    </source>
</evidence>
<dbReference type="CDD" id="cd06225">
    <property type="entry name" value="HAMP"/>
    <property type="match status" value="1"/>
</dbReference>
<evidence type="ECO:0000256" key="17">
    <source>
        <dbReference type="SAM" id="Phobius"/>
    </source>
</evidence>
<dbReference type="Proteomes" id="UP001161438">
    <property type="component" value="Chromosome 9"/>
</dbReference>
<gene>
    <name evidence="21" type="primary">SMKI09G0270</name>
    <name evidence="21" type="ORF">SMKI_09G0270</name>
</gene>
<keyword evidence="22" id="KW-1185">Reference proteome</keyword>
<evidence type="ECO:0000259" key="19">
    <source>
        <dbReference type="PROSITE" id="PS50110"/>
    </source>
</evidence>
<evidence type="ECO:0000256" key="7">
    <source>
        <dbReference type="ARBA" id="ARBA00022741"/>
    </source>
</evidence>
<protein>
    <recommendedName>
        <fullName evidence="3">histidine kinase</fullName>
        <ecNumber evidence="3">2.7.13.3</ecNumber>
    </recommendedName>
</protein>
<evidence type="ECO:0000259" key="20">
    <source>
        <dbReference type="PROSITE" id="PS50885"/>
    </source>
</evidence>
<dbReference type="SMART" id="SM00388">
    <property type="entry name" value="HisKA"/>
    <property type="match status" value="1"/>
</dbReference>
<dbReference type="GO" id="GO:0000155">
    <property type="term" value="F:phosphorelay sensor kinase activity"/>
    <property type="evidence" value="ECO:0007669"/>
    <property type="project" value="InterPro"/>
</dbReference>
<keyword evidence="6 17" id="KW-0812">Transmembrane</keyword>
<keyword evidence="8" id="KW-0418">Kinase</keyword>
<evidence type="ECO:0000256" key="16">
    <source>
        <dbReference type="SAM" id="MobiDB-lite"/>
    </source>
</evidence>
<dbReference type="PANTHER" id="PTHR43047">
    <property type="entry name" value="TWO-COMPONENT HISTIDINE PROTEIN KINASE"/>
    <property type="match status" value="1"/>
</dbReference>
<dbReference type="CDD" id="cd17546">
    <property type="entry name" value="REC_hyHK_CKI1_RcsC-like"/>
    <property type="match status" value="1"/>
</dbReference>
<dbReference type="SMART" id="SM00387">
    <property type="entry name" value="HATPase_c"/>
    <property type="match status" value="1"/>
</dbReference>
<dbReference type="Pfam" id="PF00072">
    <property type="entry name" value="Response_reg"/>
    <property type="match status" value="1"/>
</dbReference>
<dbReference type="Gene3D" id="3.30.565.10">
    <property type="entry name" value="Histidine kinase-like ATPase, C-terminal domain"/>
    <property type="match status" value="1"/>
</dbReference>
<name>A0AA35J197_SACMI</name>
<dbReference type="RefSeq" id="XP_056082736.1">
    <property type="nucleotide sequence ID" value="XM_056223112.1"/>
</dbReference>
<evidence type="ECO:0000256" key="11">
    <source>
        <dbReference type="ARBA" id="ARBA00023012"/>
    </source>
</evidence>
<feature type="domain" description="Response regulatory" evidence="19">
    <location>
        <begin position="1090"/>
        <end position="1211"/>
    </location>
</feature>
<evidence type="ECO:0000256" key="13">
    <source>
        <dbReference type="ARBA" id="ARBA00023180"/>
    </source>
</evidence>
<evidence type="ECO:0000256" key="5">
    <source>
        <dbReference type="ARBA" id="ARBA00022679"/>
    </source>
</evidence>
<dbReference type="SUPFAM" id="SSF47384">
    <property type="entry name" value="Homodimeric domain of signal transducing histidine kinase"/>
    <property type="match status" value="1"/>
</dbReference>
<keyword evidence="10 17" id="KW-1133">Transmembrane helix</keyword>
<comment type="catalytic activity">
    <reaction evidence="1">
        <text>ATP + protein L-histidine = ADP + protein N-phospho-L-histidine.</text>
        <dbReference type="EC" id="2.7.13.3"/>
    </reaction>
</comment>
<dbReference type="InterPro" id="IPR003661">
    <property type="entry name" value="HisK_dim/P_dom"/>
</dbReference>
<evidence type="ECO:0000256" key="15">
    <source>
        <dbReference type="SAM" id="Coils"/>
    </source>
</evidence>
<keyword evidence="13" id="KW-0325">Glycoprotein</keyword>
<feature type="domain" description="Histidine kinase" evidence="18">
    <location>
        <begin position="573"/>
        <end position="928"/>
    </location>
</feature>
<evidence type="ECO:0000256" key="8">
    <source>
        <dbReference type="ARBA" id="ARBA00022777"/>
    </source>
</evidence>
<keyword evidence="12 17" id="KW-0472">Membrane</keyword>
<dbReference type="GO" id="GO:0009927">
    <property type="term" value="F:histidine phosphotransfer kinase activity"/>
    <property type="evidence" value="ECO:0007669"/>
    <property type="project" value="TreeGrafter"/>
</dbReference>
<dbReference type="Pfam" id="PF00512">
    <property type="entry name" value="HisKA"/>
    <property type="match status" value="1"/>
</dbReference>
<feature type="transmembrane region" description="Helical" evidence="17">
    <location>
        <begin position="334"/>
        <end position="358"/>
    </location>
</feature>
<dbReference type="CDD" id="cd00082">
    <property type="entry name" value="HisKA"/>
    <property type="match status" value="1"/>
</dbReference>
<dbReference type="InterPro" id="IPR011006">
    <property type="entry name" value="CheY-like_superfamily"/>
</dbReference>
<dbReference type="InterPro" id="IPR003660">
    <property type="entry name" value="HAMP_dom"/>
</dbReference>
<dbReference type="Pfam" id="PF02518">
    <property type="entry name" value="HATPase_c"/>
    <property type="match status" value="1"/>
</dbReference>
<dbReference type="GeneID" id="80918832"/>
<evidence type="ECO:0000256" key="2">
    <source>
        <dbReference type="ARBA" id="ARBA00004370"/>
    </source>
</evidence>
<dbReference type="AlphaFoldDB" id="A0AA35J197"/>
<keyword evidence="4 14" id="KW-0597">Phosphoprotein</keyword>
<dbReference type="PROSITE" id="PS50110">
    <property type="entry name" value="RESPONSE_REGULATORY"/>
    <property type="match status" value="1"/>
</dbReference>
<dbReference type="PANTHER" id="PTHR43047:SF72">
    <property type="entry name" value="OSMOSENSING HISTIDINE PROTEIN KINASE SLN1"/>
    <property type="match status" value="1"/>
</dbReference>
<dbReference type="SUPFAM" id="SSF55874">
    <property type="entry name" value="ATPase domain of HSP90 chaperone/DNA topoisomerase II/histidine kinase"/>
    <property type="match status" value="2"/>
</dbReference>
<evidence type="ECO:0000256" key="3">
    <source>
        <dbReference type="ARBA" id="ARBA00012438"/>
    </source>
</evidence>
<feature type="modified residue" description="4-aspartylphosphate" evidence="14">
    <location>
        <position position="1145"/>
    </location>
</feature>
<dbReference type="PROSITE" id="PS50885">
    <property type="entry name" value="HAMP"/>
    <property type="match status" value="1"/>
</dbReference>
<dbReference type="FunFam" id="3.40.50.2300:FF:000289">
    <property type="entry name" value="Osmosensing histidine protein kinase SLN1"/>
    <property type="match status" value="1"/>
</dbReference>
<evidence type="ECO:0000313" key="21">
    <source>
        <dbReference type="EMBL" id="CAI4039621.1"/>
    </source>
</evidence>
<dbReference type="GO" id="GO:0007234">
    <property type="term" value="P:osmosensory signaling via phosphorelay pathway"/>
    <property type="evidence" value="ECO:0007669"/>
    <property type="project" value="UniProtKB-ARBA"/>
</dbReference>
<keyword evidence="9" id="KW-0067">ATP-binding</keyword>
<dbReference type="FunFam" id="1.10.287.130:FF:000004">
    <property type="entry name" value="Ethylene receptor 1"/>
    <property type="match status" value="1"/>
</dbReference>
<evidence type="ECO:0000256" key="1">
    <source>
        <dbReference type="ARBA" id="ARBA00000085"/>
    </source>
</evidence>
<dbReference type="GO" id="GO:0005524">
    <property type="term" value="F:ATP binding"/>
    <property type="evidence" value="ECO:0007669"/>
    <property type="project" value="UniProtKB-KW"/>
</dbReference>
<comment type="subcellular location">
    <subcellularLocation>
        <location evidence="2">Membrane</location>
    </subcellularLocation>
</comment>
<dbReference type="InterPro" id="IPR004358">
    <property type="entry name" value="Sig_transdc_His_kin-like_C"/>
</dbReference>
<evidence type="ECO:0000256" key="12">
    <source>
        <dbReference type="ARBA" id="ARBA00023136"/>
    </source>
</evidence>
<sequence>MRLRLPSKSEFTPPFRIGIRAQLTALVSIVALVSLIILAVTTGVYFTSNYKNLRSDRLYIAAQLKSSQIDQTLNYLYYQAYYLASRDALQSSLTSFVAGNKSADNWVDSLSVVQKFLSSSNLFYVAKVYDSSFTTVLNATNNGTGDLIPEDVLDSLFPLSTDTPLPSSLETTGILTDPVVNNTDYLMSMSLPIFANPSIILTDSRVYGYITIIMSAEGLKSVFNDTTALEKSNVAIISALYNNQGKASGYHFIFPPYGTASTLTQSVFSIKNNTFISSAFRNGKGGSLKQTNSFGIKNLALGYSPCSFQLVNWVAVVSQPESVFLSPATKLAKIITGTVIAIGVFVILLTLPLAHWAVQPIVRLQKATELITEGRGLRPSTPRTVSRASSFKRGFGSGFTVPSSLLQFNTGESGSTISASGHGGSGHGSGAAFSTESSMKSAINLGNEKLLPSEDEKKIPNNNTDAKVSMDGSLNHDLLAPNSLRNNDTDRSSNRSHILTTSANLTEARLPDYRRLFSDELSDLTETFNTMTDALDQHYALLEDRVRARTKQLEAAKIEAEAANEAKTVFIANISHELRTPLNGILGMTAISMEETDVNKIRNSLKLIFRSGELLLHILTELLTFSKNVLQRTKLEKRDFCITDVALQIKSIFGKVAKDQRVRLSISLFPNLIRTMVLWGDSNRIIQIVMNLVSNALKFTPVDGTVDVRMKLLGEYDKDLSEKKQFKEVHVKRGTEITEYSEETNKCDIPISSNHRKHVDLESTTTSITSNRDTSIIQEEITKRNTAANENIYKRMNDAEKLSSDDVSSIVSTTTSSYDDAIFNSQFNKAPGSDEDEGGNLGKPIENPKTWVISIEVEDTGPGIDPSLQESVFHPFVQGDQTLSRQYGGTGLGLSICRQLANMMNGTMRLESKVGVGSKFTFTLPLPQTKEISFANMDFPFEDEFNPESRKNRRVKFNVAKSIKSRQSTSSIATPATNRSSLINDVLPEIGSKNENQIKRFENSNMKREGVNGIGRIEQKLQEKNVKPFICFSSAESSEKKTVPPKHRSREESLGSVNLDRPFLQSTGTATSSRNVPTIQDNDKNDTSIKILVVEDNHVNQEVIKRMLNLEGIENIELACDGQEAFDKVKELTSKGGNYNMIFMDVQMPKVDGLLSTKMIRRDLGYKSPIVALTAFADDSNIKECLESGMNGFLSKPIKRPKLKTILTEFCAAYQGKKITSEEPKKAKTE</sequence>
<feature type="region of interest" description="Disordered" evidence="16">
    <location>
        <begin position="1062"/>
        <end position="1082"/>
    </location>
</feature>
<keyword evidence="7" id="KW-0547">Nucleotide-binding</keyword>
<keyword evidence="15" id="KW-0175">Coiled coil</keyword>
<dbReference type="GO" id="GO:0005886">
    <property type="term" value="C:plasma membrane"/>
    <property type="evidence" value="ECO:0007669"/>
    <property type="project" value="TreeGrafter"/>
</dbReference>
<feature type="coiled-coil region" evidence="15">
    <location>
        <begin position="539"/>
        <end position="566"/>
    </location>
</feature>
<dbReference type="PROSITE" id="PS50109">
    <property type="entry name" value="HIS_KIN"/>
    <property type="match status" value="1"/>
</dbReference>
<dbReference type="InterPro" id="IPR036890">
    <property type="entry name" value="HATPase_C_sf"/>
</dbReference>
<dbReference type="InterPro" id="IPR001789">
    <property type="entry name" value="Sig_transdc_resp-reg_receiver"/>
</dbReference>
<accession>A0AA35J197</accession>
<reference evidence="21" key="1">
    <citation type="submission" date="2022-10" db="EMBL/GenBank/DDBJ databases">
        <authorList>
            <person name="Byrne P K."/>
        </authorList>
    </citation>
    <scope>NUCLEOTIDE SEQUENCE</scope>
    <source>
        <strain evidence="21">IFO1815</strain>
    </source>
</reference>
<dbReference type="SMART" id="SM00448">
    <property type="entry name" value="REC"/>
    <property type="match status" value="1"/>
</dbReference>
<feature type="transmembrane region" description="Helical" evidence="17">
    <location>
        <begin position="23"/>
        <end position="47"/>
    </location>
</feature>
<dbReference type="InterPro" id="IPR003594">
    <property type="entry name" value="HATPase_dom"/>
</dbReference>
<dbReference type="Gene3D" id="3.40.50.2300">
    <property type="match status" value="1"/>
</dbReference>
<dbReference type="InterPro" id="IPR036097">
    <property type="entry name" value="HisK_dim/P_sf"/>
</dbReference>
<dbReference type="SUPFAM" id="SSF52172">
    <property type="entry name" value="CheY-like"/>
    <property type="match status" value="1"/>
</dbReference>
<proteinExistence type="predicted"/>
<evidence type="ECO:0000256" key="6">
    <source>
        <dbReference type="ARBA" id="ARBA00022692"/>
    </source>
</evidence>
<evidence type="ECO:0000313" key="22">
    <source>
        <dbReference type="Proteomes" id="UP001161438"/>
    </source>
</evidence>
<dbReference type="Gene3D" id="1.10.287.130">
    <property type="match status" value="1"/>
</dbReference>
<evidence type="ECO:0000259" key="18">
    <source>
        <dbReference type="PROSITE" id="PS50109"/>
    </source>
</evidence>
<feature type="domain" description="HAMP" evidence="20">
    <location>
        <begin position="504"/>
        <end position="540"/>
    </location>
</feature>
<organism evidence="21 22">
    <name type="scientific">Saccharomyces mikatae IFO 1815</name>
    <dbReference type="NCBI Taxonomy" id="226126"/>
    <lineage>
        <taxon>Eukaryota</taxon>
        <taxon>Fungi</taxon>
        <taxon>Dikarya</taxon>
        <taxon>Ascomycota</taxon>
        <taxon>Saccharomycotina</taxon>
        <taxon>Saccharomycetes</taxon>
        <taxon>Saccharomycetales</taxon>
        <taxon>Saccharomycetaceae</taxon>
        <taxon>Saccharomyces</taxon>
    </lineage>
</organism>
<dbReference type="PRINTS" id="PR00344">
    <property type="entry name" value="BCTRLSENSOR"/>
</dbReference>
<keyword evidence="11" id="KW-0902">Two-component regulatory system</keyword>
<evidence type="ECO:0000256" key="10">
    <source>
        <dbReference type="ARBA" id="ARBA00022989"/>
    </source>
</evidence>
<feature type="compositionally biased region" description="Polar residues" evidence="16">
    <location>
        <begin position="1064"/>
        <end position="1080"/>
    </location>
</feature>
<dbReference type="EMBL" id="OX365765">
    <property type="protein sequence ID" value="CAI4039621.1"/>
    <property type="molecule type" value="Genomic_DNA"/>
</dbReference>
<feature type="region of interest" description="Disordered" evidence="16">
    <location>
        <begin position="416"/>
        <end position="498"/>
    </location>
</feature>
<evidence type="ECO:0000256" key="4">
    <source>
        <dbReference type="ARBA" id="ARBA00022553"/>
    </source>
</evidence>